<dbReference type="GO" id="GO:0003887">
    <property type="term" value="F:DNA-directed DNA polymerase activity"/>
    <property type="evidence" value="ECO:0007669"/>
    <property type="project" value="UniProtKB-KW"/>
</dbReference>
<evidence type="ECO:0000256" key="4">
    <source>
        <dbReference type="ARBA" id="ARBA00022695"/>
    </source>
</evidence>
<comment type="caution">
    <text evidence="10">The sequence shown here is derived from an EMBL/GenBank/DDBJ whole genome shotgun (WGS) entry which is preliminary data.</text>
</comment>
<evidence type="ECO:0000313" key="10">
    <source>
        <dbReference type="EMBL" id="GAI16716.1"/>
    </source>
</evidence>
<feature type="non-terminal residue" evidence="10">
    <location>
        <position position="1"/>
    </location>
</feature>
<dbReference type="InterPro" id="IPR004868">
    <property type="entry name" value="DNA-dir_DNA_pol_B_mt/vir"/>
</dbReference>
<keyword evidence="6" id="KW-0239">DNA-directed DNA polymerase</keyword>
<dbReference type="GO" id="GO:0000166">
    <property type="term" value="F:nucleotide binding"/>
    <property type="evidence" value="ECO:0007669"/>
    <property type="project" value="InterPro"/>
</dbReference>
<protein>
    <recommendedName>
        <fullName evidence="2">DNA-directed DNA polymerase</fullName>
        <ecNumber evidence="2">2.7.7.7</ecNumber>
    </recommendedName>
</protein>
<dbReference type="InterPro" id="IPR043502">
    <property type="entry name" value="DNA/RNA_pol_sf"/>
</dbReference>
<accession>X1MF48</accession>
<dbReference type="EC" id="2.7.7.7" evidence="2"/>
<organism evidence="10">
    <name type="scientific">marine sediment metagenome</name>
    <dbReference type="NCBI Taxonomy" id="412755"/>
    <lineage>
        <taxon>unclassified sequences</taxon>
        <taxon>metagenomes</taxon>
        <taxon>ecological metagenomes</taxon>
    </lineage>
</organism>
<gene>
    <name evidence="10" type="ORF">S06H3_11550</name>
</gene>
<keyword evidence="7" id="KW-0238">DNA-binding</keyword>
<evidence type="ECO:0000259" key="9">
    <source>
        <dbReference type="Pfam" id="PF03175"/>
    </source>
</evidence>
<evidence type="ECO:0000256" key="3">
    <source>
        <dbReference type="ARBA" id="ARBA00022679"/>
    </source>
</evidence>
<dbReference type="EMBL" id="BARV01005634">
    <property type="protein sequence ID" value="GAI16716.1"/>
    <property type="molecule type" value="Genomic_DNA"/>
</dbReference>
<dbReference type="Pfam" id="PF03175">
    <property type="entry name" value="DNA_pol_B_2"/>
    <property type="match status" value="1"/>
</dbReference>
<evidence type="ECO:0000256" key="1">
    <source>
        <dbReference type="ARBA" id="ARBA00005755"/>
    </source>
</evidence>
<dbReference type="GO" id="GO:0003677">
    <property type="term" value="F:DNA binding"/>
    <property type="evidence" value="ECO:0007669"/>
    <property type="project" value="UniProtKB-KW"/>
</dbReference>
<dbReference type="Gene3D" id="1.10.287.690">
    <property type="entry name" value="Helix hairpin bin"/>
    <property type="match status" value="1"/>
</dbReference>
<feature type="domain" description="DNA-directed DNA polymerase family B mitochondria/virus" evidence="9">
    <location>
        <begin position="24"/>
        <end position="115"/>
    </location>
</feature>
<dbReference type="SUPFAM" id="SSF56672">
    <property type="entry name" value="DNA/RNA polymerases"/>
    <property type="match status" value="1"/>
</dbReference>
<evidence type="ECO:0000256" key="8">
    <source>
        <dbReference type="ARBA" id="ARBA00049244"/>
    </source>
</evidence>
<sequence length="155" mass="17986">LPALLRSLETYSVVAKVLIKTDEPIYAVRRKRTIFPVGRFWVTLTTPELLYALEHNHILKVGKCVVYEQASIFKSYVDRFYTMRQKFIAEGVAEYVELCKKFLNTLYGKFGQKAEIWKKIGNCPGERDRVELCFENGRTGVKQIRYLLGEIGMQP</sequence>
<reference evidence="10" key="1">
    <citation type="journal article" date="2014" name="Front. Microbiol.">
        <title>High frequency of phylogenetically diverse reductive dehalogenase-homologous genes in deep subseafloor sedimentary metagenomes.</title>
        <authorList>
            <person name="Kawai M."/>
            <person name="Futagami T."/>
            <person name="Toyoda A."/>
            <person name="Takaki Y."/>
            <person name="Nishi S."/>
            <person name="Hori S."/>
            <person name="Arai W."/>
            <person name="Tsubouchi T."/>
            <person name="Morono Y."/>
            <person name="Uchiyama I."/>
            <person name="Ito T."/>
            <person name="Fujiyama A."/>
            <person name="Inagaki F."/>
            <person name="Takami H."/>
        </authorList>
    </citation>
    <scope>NUCLEOTIDE SEQUENCE</scope>
    <source>
        <strain evidence="10">Expedition CK06-06</strain>
    </source>
</reference>
<keyword evidence="5" id="KW-0235">DNA replication</keyword>
<proteinExistence type="inferred from homology"/>
<evidence type="ECO:0000256" key="7">
    <source>
        <dbReference type="ARBA" id="ARBA00023125"/>
    </source>
</evidence>
<keyword evidence="3" id="KW-0808">Transferase</keyword>
<keyword evidence="4" id="KW-0548">Nucleotidyltransferase</keyword>
<comment type="similarity">
    <text evidence="1">Belongs to the DNA polymerase type-B family.</text>
</comment>
<dbReference type="AlphaFoldDB" id="X1MF48"/>
<evidence type="ECO:0000256" key="2">
    <source>
        <dbReference type="ARBA" id="ARBA00012417"/>
    </source>
</evidence>
<dbReference type="GO" id="GO:0006260">
    <property type="term" value="P:DNA replication"/>
    <property type="evidence" value="ECO:0007669"/>
    <property type="project" value="UniProtKB-KW"/>
</dbReference>
<name>X1MF48_9ZZZZ</name>
<evidence type="ECO:0000256" key="5">
    <source>
        <dbReference type="ARBA" id="ARBA00022705"/>
    </source>
</evidence>
<comment type="catalytic activity">
    <reaction evidence="8">
        <text>DNA(n) + a 2'-deoxyribonucleoside 5'-triphosphate = DNA(n+1) + diphosphate</text>
        <dbReference type="Rhea" id="RHEA:22508"/>
        <dbReference type="Rhea" id="RHEA-COMP:17339"/>
        <dbReference type="Rhea" id="RHEA-COMP:17340"/>
        <dbReference type="ChEBI" id="CHEBI:33019"/>
        <dbReference type="ChEBI" id="CHEBI:61560"/>
        <dbReference type="ChEBI" id="CHEBI:173112"/>
        <dbReference type="EC" id="2.7.7.7"/>
    </reaction>
</comment>
<evidence type="ECO:0000256" key="6">
    <source>
        <dbReference type="ARBA" id="ARBA00022932"/>
    </source>
</evidence>